<dbReference type="EMBL" id="CXEC01000116">
    <property type="protein sequence ID" value="CSR86090.1"/>
    <property type="molecule type" value="Genomic_DNA"/>
</dbReference>
<proteinExistence type="predicted"/>
<name>A0ABC9KPZ6_SHISO</name>
<comment type="caution">
    <text evidence="1">The sequence shown here is derived from an EMBL/GenBank/DDBJ whole genome shotgun (WGS) entry which is preliminary data.</text>
</comment>
<reference evidence="1 2" key="1">
    <citation type="submission" date="2015-07" db="EMBL/GenBank/DDBJ databases">
        <authorList>
            <consortium name="Pathogen Informatics"/>
        </authorList>
    </citation>
    <scope>NUCLEOTIDE SEQUENCE [LARGE SCALE GENOMIC DNA]</scope>
    <source>
        <strain evidence="1 2">20003593_1361393</strain>
    </source>
</reference>
<accession>A0ABC9KPZ6</accession>
<evidence type="ECO:0000313" key="2">
    <source>
        <dbReference type="Proteomes" id="UP000040926"/>
    </source>
</evidence>
<dbReference type="Proteomes" id="UP000040926">
    <property type="component" value="Unassembled WGS sequence"/>
</dbReference>
<dbReference type="AlphaFoldDB" id="A0ABC9KPZ6"/>
<gene>
    <name evidence="1" type="ORF">ERS008175_03329</name>
</gene>
<sequence>MGWQKCSGIKRSYLVKLKVPGSTIKNRSPFFTCLKYVQQPILMATSSPR</sequence>
<protein>
    <submittedName>
        <fullName evidence="1">Uncharacterized protein</fullName>
    </submittedName>
</protein>
<evidence type="ECO:0000313" key="1">
    <source>
        <dbReference type="EMBL" id="CSR86090.1"/>
    </source>
</evidence>
<organism evidence="1 2">
    <name type="scientific">Shigella sonnei</name>
    <dbReference type="NCBI Taxonomy" id="624"/>
    <lineage>
        <taxon>Bacteria</taxon>
        <taxon>Pseudomonadati</taxon>
        <taxon>Pseudomonadota</taxon>
        <taxon>Gammaproteobacteria</taxon>
        <taxon>Enterobacterales</taxon>
        <taxon>Enterobacteriaceae</taxon>
        <taxon>Shigella</taxon>
    </lineage>
</organism>